<dbReference type="GO" id="GO:0005993">
    <property type="term" value="P:trehalose catabolic process"/>
    <property type="evidence" value="ECO:0007669"/>
    <property type="project" value="TreeGrafter"/>
</dbReference>
<evidence type="ECO:0000313" key="2">
    <source>
        <dbReference type="EMBL" id="QJW90570.1"/>
    </source>
</evidence>
<dbReference type="Pfam" id="PF01204">
    <property type="entry name" value="Trehalase"/>
    <property type="match status" value="1"/>
</dbReference>
<dbReference type="KEGG" id="stae:HNV11_14865"/>
<evidence type="ECO:0000313" key="3">
    <source>
        <dbReference type="Proteomes" id="UP000502756"/>
    </source>
</evidence>
<evidence type="ECO:0000256" key="1">
    <source>
        <dbReference type="SAM" id="MobiDB-lite"/>
    </source>
</evidence>
<keyword evidence="3" id="KW-1185">Reference proteome</keyword>
<dbReference type="GO" id="GO:0004555">
    <property type="term" value="F:alpha,alpha-trehalase activity"/>
    <property type="evidence" value="ECO:0007669"/>
    <property type="project" value="InterPro"/>
</dbReference>
<accession>A0A6M5YBA2</accession>
<name>A0A6M5YBA2_9BACT</name>
<dbReference type="InterPro" id="IPR008928">
    <property type="entry name" value="6-hairpin_glycosidase_sf"/>
</dbReference>
<dbReference type="InterPro" id="IPR001661">
    <property type="entry name" value="Glyco_hydro_37"/>
</dbReference>
<dbReference type="PANTHER" id="PTHR23403:SF1">
    <property type="entry name" value="TREHALASE"/>
    <property type="match status" value="1"/>
</dbReference>
<dbReference type="PRINTS" id="PR00744">
    <property type="entry name" value="GLHYDRLASE37"/>
</dbReference>
<dbReference type="PANTHER" id="PTHR23403">
    <property type="entry name" value="TREHALASE"/>
    <property type="match status" value="1"/>
</dbReference>
<reference evidence="2 3" key="1">
    <citation type="submission" date="2020-05" db="EMBL/GenBank/DDBJ databases">
        <title>Genome sequencing of Spirosoma sp. TS118.</title>
        <authorList>
            <person name="Lee J.-H."/>
            <person name="Jeong S."/>
            <person name="Zhao L."/>
            <person name="Jung J.-H."/>
            <person name="Kim M.-K."/>
            <person name="Lim S."/>
        </authorList>
    </citation>
    <scope>NUCLEOTIDE SEQUENCE [LARGE SCALE GENOMIC DNA]</scope>
    <source>
        <strain evidence="2 3">TS118</strain>
    </source>
</reference>
<gene>
    <name evidence="2" type="ORF">HNV11_14865</name>
</gene>
<sequence length="526" mass="60549">MNQRFQTILFCILWGTVMGQAQSSVWQSPDEQFGKLFQDVQTSGVFPDSKTFADATPRFSPNTVLANYEKARQNRKFSLKNFVEQQFVLTTDPPVLPTGKPNTGQSAQEYMTSLWPLLTRQANAASRPKSGSFIPLPKPYVVSNSRAAELTYWDSYFTMLGLQASGQTMLIRNLIDNFAYLIRTFGFVPASNRTYALSRSQPPVFALMVSLLSEVQGRRIVLKYLPELQLEYNFWMDGRTRLTARNPAYRRVARLAEGVYLNRYYDDWDTPRPEAYREDVELTRKLKDKEVPLFYRNLRAGAESGWAFSSRWLKDGKNLRSIRTTDLIPVDLNCLLLILERTLAEGYRLKGDTRRMRMYQILARQRHDAIQRYCWSDRRRFYFDYDFVAKKPATIYSAAAVLPLFVKITTPEQAQHVGQTLEREFLKAGGLMATTTTRSELTWDAPNVHASIQWFAIQGLRNYNLMELANRIKLNWTTENLRFYRATGTLPNTYDATSSGRSTSDEPLPQGYGPTNGVLLRLLKEN</sequence>
<dbReference type="EMBL" id="CP053435">
    <property type="protein sequence ID" value="QJW90570.1"/>
    <property type="molecule type" value="Genomic_DNA"/>
</dbReference>
<dbReference type="SUPFAM" id="SSF48208">
    <property type="entry name" value="Six-hairpin glycosidases"/>
    <property type="match status" value="1"/>
</dbReference>
<dbReference type="Proteomes" id="UP000502756">
    <property type="component" value="Chromosome"/>
</dbReference>
<proteinExistence type="predicted"/>
<dbReference type="AlphaFoldDB" id="A0A6M5YBA2"/>
<protein>
    <submittedName>
        <fullName evidence="2">Trehalase</fullName>
    </submittedName>
</protein>
<dbReference type="Gene3D" id="1.50.10.10">
    <property type="match status" value="1"/>
</dbReference>
<feature type="region of interest" description="Disordered" evidence="1">
    <location>
        <begin position="494"/>
        <end position="515"/>
    </location>
</feature>
<dbReference type="RefSeq" id="WP_171740414.1">
    <property type="nucleotide sequence ID" value="NZ_CP053435.1"/>
</dbReference>
<dbReference type="InterPro" id="IPR012341">
    <property type="entry name" value="6hp_glycosidase-like_sf"/>
</dbReference>
<organism evidence="2 3">
    <name type="scientific">Spirosoma taeanense</name>
    <dbReference type="NCBI Taxonomy" id="2735870"/>
    <lineage>
        <taxon>Bacteria</taxon>
        <taxon>Pseudomonadati</taxon>
        <taxon>Bacteroidota</taxon>
        <taxon>Cytophagia</taxon>
        <taxon>Cytophagales</taxon>
        <taxon>Cytophagaceae</taxon>
        <taxon>Spirosoma</taxon>
    </lineage>
</organism>